<dbReference type="Gene3D" id="3.20.20.450">
    <property type="entry name" value="EAL domain"/>
    <property type="match status" value="1"/>
</dbReference>
<feature type="domain" description="EAL" evidence="2">
    <location>
        <begin position="562"/>
        <end position="815"/>
    </location>
</feature>
<dbReference type="InterPro" id="IPR050706">
    <property type="entry name" value="Cyclic-di-GMP_PDE-like"/>
</dbReference>
<dbReference type="InterPro" id="IPR001633">
    <property type="entry name" value="EAL_dom"/>
</dbReference>
<evidence type="ECO:0000256" key="1">
    <source>
        <dbReference type="SAM" id="Phobius"/>
    </source>
</evidence>
<dbReference type="SUPFAM" id="SSF141868">
    <property type="entry name" value="EAL domain-like"/>
    <property type="match status" value="1"/>
</dbReference>
<keyword evidence="1" id="KW-0812">Transmembrane</keyword>
<evidence type="ECO:0000313" key="4">
    <source>
        <dbReference type="EMBL" id="MFD2096941.1"/>
    </source>
</evidence>
<dbReference type="CDD" id="cd01948">
    <property type="entry name" value="EAL"/>
    <property type="match status" value="1"/>
</dbReference>
<dbReference type="PANTHER" id="PTHR33121:SF23">
    <property type="entry name" value="CYCLIC DI-GMP PHOSPHODIESTERASE PDEB"/>
    <property type="match status" value="1"/>
</dbReference>
<sequence length="818" mass="92513">MLIVTRYLDPVVVKWAFNFRLGLSWKIVGLLGFLILVLFATYAYLNHRNLNNYFALERQNQSQLRNAQLEGMLASMLEQLQVLSQNRLSQVGLNGSDEGPLTDESYQAMSSFWSGLRNNLGYSVDSLMLFDSRARFLDSWGYQTLPLDKLSQDMLFTPTAKNYLHCSKECYLVAVVPYRFSSGLAVVQRYSLVYVIKFNQLMPVMETKLGSMLFTVRADKDSFELLEAAYKKRGALKELLNQWHPSQLALEPVMVEMDDRALEMRLSSLPLAVTNQESFYIGSLVDIDGTMKAVQNAQRNNLLFSVGSLVLLLGSLLVVLKGPLFRVRKVIGLLPLLAQSRYRDVHNEISTLPKMRFSDETDDLANATYQLADQLENMEKELTHRAEELEWLASHDSLTRLINRRQFEILLRQQLMKHERGCLFFIDLDNFKYINDYSGHNVGDRMLRAVSGALEQVLSPNVLCARFGGDEFAFYLPGVDTELAEMVAARVVRVVSQLRIGGKEQLHSASASIGIVAYPEQGDSLDELLAHADLAMYQAKQQGKNCYSLYQRESIKDDKRQRGYWLEQARRAVDQERLQLVFQPIQEMSDGSTSHYEVLLRFQDESNRLVSAYPLIVAAEEGGYISRIDLFVIENAVQTLLGLPASQQHVSLSINLSGRSFADQRVMRQIEKILTASRVDCRRLIFEITETAALNNLTLACEAIARLKALGCRFALDDFGVGFSSFHTLKELPVDFIKIDGSFVRELLNKPSDRVFVKALVEIAGHFGYQTIAEYVENAALYEVLKELGIDYGQGYFIGKPGPMLHSVQPALVEVTAS</sequence>
<keyword evidence="5" id="KW-1185">Reference proteome</keyword>
<comment type="caution">
    <text evidence="4">The sequence shown here is derived from an EMBL/GenBank/DDBJ whole genome shotgun (WGS) entry which is preliminary data.</text>
</comment>
<dbReference type="SMART" id="SM00052">
    <property type="entry name" value="EAL"/>
    <property type="match status" value="1"/>
</dbReference>
<feature type="transmembrane region" description="Helical" evidence="1">
    <location>
        <begin position="23"/>
        <end position="45"/>
    </location>
</feature>
<protein>
    <submittedName>
        <fullName evidence="4">Bifunctional diguanylate cyclase/phosphodiesterase</fullName>
    </submittedName>
</protein>
<proteinExistence type="predicted"/>
<dbReference type="InterPro" id="IPR029787">
    <property type="entry name" value="Nucleotide_cyclase"/>
</dbReference>
<evidence type="ECO:0000259" key="3">
    <source>
        <dbReference type="PROSITE" id="PS50887"/>
    </source>
</evidence>
<evidence type="ECO:0000259" key="2">
    <source>
        <dbReference type="PROSITE" id="PS50883"/>
    </source>
</evidence>
<dbReference type="RefSeq" id="WP_345339756.1">
    <property type="nucleotide sequence ID" value="NZ_BAABLI010000011.1"/>
</dbReference>
<dbReference type="Gene3D" id="3.30.70.270">
    <property type="match status" value="1"/>
</dbReference>
<dbReference type="EMBL" id="JBHUHT010000014">
    <property type="protein sequence ID" value="MFD2096941.1"/>
    <property type="molecule type" value="Genomic_DNA"/>
</dbReference>
<gene>
    <name evidence="4" type="ORF">ACFSJ3_13170</name>
</gene>
<organism evidence="4 5">
    <name type="scientific">Corallincola platygyrae</name>
    <dbReference type="NCBI Taxonomy" id="1193278"/>
    <lineage>
        <taxon>Bacteria</taxon>
        <taxon>Pseudomonadati</taxon>
        <taxon>Pseudomonadota</taxon>
        <taxon>Gammaproteobacteria</taxon>
        <taxon>Alteromonadales</taxon>
        <taxon>Psychromonadaceae</taxon>
        <taxon>Corallincola</taxon>
    </lineage>
</organism>
<dbReference type="SUPFAM" id="SSF55073">
    <property type="entry name" value="Nucleotide cyclase"/>
    <property type="match status" value="1"/>
</dbReference>
<dbReference type="Pfam" id="PF00563">
    <property type="entry name" value="EAL"/>
    <property type="match status" value="1"/>
</dbReference>
<feature type="transmembrane region" description="Helical" evidence="1">
    <location>
        <begin position="301"/>
        <end position="320"/>
    </location>
</feature>
<dbReference type="Proteomes" id="UP001597380">
    <property type="component" value="Unassembled WGS sequence"/>
</dbReference>
<dbReference type="SMART" id="SM00267">
    <property type="entry name" value="GGDEF"/>
    <property type="match status" value="1"/>
</dbReference>
<dbReference type="PROSITE" id="PS50883">
    <property type="entry name" value="EAL"/>
    <property type="match status" value="1"/>
</dbReference>
<dbReference type="InterPro" id="IPR035919">
    <property type="entry name" value="EAL_sf"/>
</dbReference>
<feature type="domain" description="GGDEF" evidence="3">
    <location>
        <begin position="419"/>
        <end position="552"/>
    </location>
</feature>
<dbReference type="CDD" id="cd01949">
    <property type="entry name" value="GGDEF"/>
    <property type="match status" value="1"/>
</dbReference>
<dbReference type="Pfam" id="PF00990">
    <property type="entry name" value="GGDEF"/>
    <property type="match status" value="1"/>
</dbReference>
<dbReference type="NCBIfam" id="TIGR00254">
    <property type="entry name" value="GGDEF"/>
    <property type="match status" value="1"/>
</dbReference>
<keyword evidence="1" id="KW-0472">Membrane</keyword>
<evidence type="ECO:0000313" key="5">
    <source>
        <dbReference type="Proteomes" id="UP001597380"/>
    </source>
</evidence>
<reference evidence="5" key="1">
    <citation type="journal article" date="2019" name="Int. J. Syst. Evol. Microbiol.">
        <title>The Global Catalogue of Microorganisms (GCM) 10K type strain sequencing project: providing services to taxonomists for standard genome sequencing and annotation.</title>
        <authorList>
            <consortium name="The Broad Institute Genomics Platform"/>
            <consortium name="The Broad Institute Genome Sequencing Center for Infectious Disease"/>
            <person name="Wu L."/>
            <person name="Ma J."/>
        </authorList>
    </citation>
    <scope>NUCLEOTIDE SEQUENCE [LARGE SCALE GENOMIC DNA]</scope>
    <source>
        <strain evidence="5">CGMCC 1.10992</strain>
    </source>
</reference>
<accession>A0ABW4XR21</accession>
<keyword evidence="1" id="KW-1133">Transmembrane helix</keyword>
<name>A0ABW4XR21_9GAMM</name>
<dbReference type="InterPro" id="IPR000160">
    <property type="entry name" value="GGDEF_dom"/>
</dbReference>
<dbReference type="InterPro" id="IPR043128">
    <property type="entry name" value="Rev_trsase/Diguanyl_cyclase"/>
</dbReference>
<dbReference type="PANTHER" id="PTHR33121">
    <property type="entry name" value="CYCLIC DI-GMP PHOSPHODIESTERASE PDEF"/>
    <property type="match status" value="1"/>
</dbReference>
<dbReference type="PROSITE" id="PS50887">
    <property type="entry name" value="GGDEF"/>
    <property type="match status" value="1"/>
</dbReference>